<evidence type="ECO:0000256" key="8">
    <source>
        <dbReference type="PROSITE-ProRule" id="PRU00433"/>
    </source>
</evidence>
<dbReference type="Pfam" id="PF03150">
    <property type="entry name" value="CCP_MauG"/>
    <property type="match status" value="1"/>
</dbReference>
<feature type="domain" description="Cytochrome c" evidence="9">
    <location>
        <begin position="209"/>
        <end position="340"/>
    </location>
</feature>
<comment type="caution">
    <text evidence="10">The sequence shown here is derived from an EMBL/GenBank/DDBJ whole genome shotgun (WGS) entry which is preliminary data.</text>
</comment>
<gene>
    <name evidence="10" type="ORF">LNQ34_02770</name>
</gene>
<proteinExistence type="predicted"/>
<dbReference type="PROSITE" id="PS51007">
    <property type="entry name" value="CYTC"/>
    <property type="match status" value="2"/>
</dbReference>
<dbReference type="InterPro" id="IPR009056">
    <property type="entry name" value="Cyt_c-like_dom"/>
</dbReference>
<evidence type="ECO:0000256" key="5">
    <source>
        <dbReference type="ARBA" id="ARBA00022764"/>
    </source>
</evidence>
<feature type="domain" description="Cytochrome c" evidence="9">
    <location>
        <begin position="55"/>
        <end position="188"/>
    </location>
</feature>
<evidence type="ECO:0000256" key="2">
    <source>
        <dbReference type="ARBA" id="ARBA00022617"/>
    </source>
</evidence>
<accession>A0ABS8LVW5</accession>
<evidence type="ECO:0000256" key="6">
    <source>
        <dbReference type="ARBA" id="ARBA00023002"/>
    </source>
</evidence>
<dbReference type="RefSeq" id="WP_229998597.1">
    <property type="nucleotide sequence ID" value="NZ_JAJJMN010000001.1"/>
</dbReference>
<dbReference type="InterPro" id="IPR051395">
    <property type="entry name" value="Cytochrome_c_Peroxidase/MauG"/>
</dbReference>
<keyword evidence="6" id="KW-0560">Oxidoreductase</keyword>
<keyword evidence="11" id="KW-1185">Reference proteome</keyword>
<dbReference type="GO" id="GO:0004601">
    <property type="term" value="F:peroxidase activity"/>
    <property type="evidence" value="ECO:0007669"/>
    <property type="project" value="UniProtKB-KW"/>
</dbReference>
<keyword evidence="10" id="KW-0575">Peroxidase</keyword>
<keyword evidence="3 8" id="KW-0479">Metal-binding</keyword>
<evidence type="ECO:0000256" key="4">
    <source>
        <dbReference type="ARBA" id="ARBA00022729"/>
    </source>
</evidence>
<evidence type="ECO:0000259" key="9">
    <source>
        <dbReference type="PROSITE" id="PS51007"/>
    </source>
</evidence>
<keyword evidence="5" id="KW-0574">Periplasm</keyword>
<keyword evidence="7 8" id="KW-0408">Iron</keyword>
<dbReference type="SUPFAM" id="SSF46626">
    <property type="entry name" value="Cytochrome c"/>
    <property type="match status" value="2"/>
</dbReference>
<reference evidence="10" key="1">
    <citation type="submission" date="2021-11" db="EMBL/GenBank/DDBJ databases">
        <title>Description of novel Flavobacterium species.</title>
        <authorList>
            <person name="Saticioglu I.B."/>
            <person name="Ay H."/>
            <person name="Altun S."/>
            <person name="Duman M."/>
        </authorList>
    </citation>
    <scope>NUCLEOTIDE SEQUENCE</scope>
    <source>
        <strain evidence="10">F-126</strain>
    </source>
</reference>
<evidence type="ECO:0000256" key="7">
    <source>
        <dbReference type="ARBA" id="ARBA00023004"/>
    </source>
</evidence>
<comment type="subcellular location">
    <subcellularLocation>
        <location evidence="1">Periplasm</location>
    </subcellularLocation>
</comment>
<protein>
    <submittedName>
        <fullName evidence="10">Cytochrome-c peroxidase</fullName>
    </submittedName>
</protein>
<dbReference type="InterPro" id="IPR026259">
    <property type="entry name" value="MauG/Cytc_peroxidase"/>
</dbReference>
<sequence>MTNKSIKIGSIMGLVFLSLSCNDLDDSYQELQPLVTIPANFPEFIDSKTNPLSADGIALGKKLFFDKRLSGNNQISCATCHQQNLAFSDGFALTNNGISGKKLERNSPALMNLAWTTNGLFWDGGSTNLESQAFAPLAHEDEMHQNLGELIEELNEDAHYPAMFQKAFGKAINQADIVKAIAQFERTMISGNSRYDKYVRGETGGHLDENELKGLQLAEQFCFSCHKTPLLTDNLYHNNGIDSNFTDDTELMIKKGRARVTNLADDLGKFKTPTLRNVEKTGPYMHDGRFATLDEVLNHYSEGVKDSPSLDVILKQNGKFGITLSETDKKQIIAFLKTLTDTAFLTDKRFAEF</sequence>
<dbReference type="Gene3D" id="1.10.760.10">
    <property type="entry name" value="Cytochrome c-like domain"/>
    <property type="match status" value="2"/>
</dbReference>
<dbReference type="Proteomes" id="UP001430700">
    <property type="component" value="Unassembled WGS sequence"/>
</dbReference>
<dbReference type="InterPro" id="IPR004852">
    <property type="entry name" value="Di-haem_cyt_c_peroxidsae"/>
</dbReference>
<keyword evidence="4" id="KW-0732">Signal</keyword>
<evidence type="ECO:0000256" key="1">
    <source>
        <dbReference type="ARBA" id="ARBA00004418"/>
    </source>
</evidence>
<name>A0ABS8LVW5_9FLAO</name>
<dbReference type="PIRSF" id="PIRSF000294">
    <property type="entry name" value="Cytochrome-c_peroxidase"/>
    <property type="match status" value="1"/>
</dbReference>
<evidence type="ECO:0000256" key="3">
    <source>
        <dbReference type="ARBA" id="ARBA00022723"/>
    </source>
</evidence>
<dbReference type="InterPro" id="IPR036909">
    <property type="entry name" value="Cyt_c-like_dom_sf"/>
</dbReference>
<dbReference type="EMBL" id="JAJJMN010000001">
    <property type="protein sequence ID" value="MCC9016698.1"/>
    <property type="molecule type" value="Genomic_DNA"/>
</dbReference>
<keyword evidence="2 8" id="KW-0349">Heme</keyword>
<dbReference type="PROSITE" id="PS51257">
    <property type="entry name" value="PROKAR_LIPOPROTEIN"/>
    <property type="match status" value="1"/>
</dbReference>
<evidence type="ECO:0000313" key="10">
    <source>
        <dbReference type="EMBL" id="MCC9016698.1"/>
    </source>
</evidence>
<evidence type="ECO:0000313" key="11">
    <source>
        <dbReference type="Proteomes" id="UP001430700"/>
    </source>
</evidence>
<dbReference type="PANTHER" id="PTHR30600">
    <property type="entry name" value="CYTOCHROME C PEROXIDASE-RELATED"/>
    <property type="match status" value="1"/>
</dbReference>
<organism evidence="10 11">
    <name type="scientific">Flavobacterium lipolyticum</name>
    <dbReference type="NCBI Taxonomy" id="2893754"/>
    <lineage>
        <taxon>Bacteria</taxon>
        <taxon>Pseudomonadati</taxon>
        <taxon>Bacteroidota</taxon>
        <taxon>Flavobacteriia</taxon>
        <taxon>Flavobacteriales</taxon>
        <taxon>Flavobacteriaceae</taxon>
        <taxon>Flavobacterium</taxon>
    </lineage>
</organism>